<feature type="compositionally biased region" description="Low complexity" evidence="6">
    <location>
        <begin position="175"/>
        <end position="262"/>
    </location>
</feature>
<name>A0A7M5UCU2_9CNID</name>
<dbReference type="SUPFAM" id="SSF57625">
    <property type="entry name" value="Invertebrate chitin-binding proteins"/>
    <property type="match status" value="3"/>
</dbReference>
<evidence type="ECO:0000256" key="2">
    <source>
        <dbReference type="ARBA" id="ARBA00022729"/>
    </source>
</evidence>
<feature type="chain" id="PRO_5029501099" description="Chitin-binding type-2 domain-containing protein" evidence="7">
    <location>
        <begin position="19"/>
        <end position="464"/>
    </location>
</feature>
<dbReference type="GO" id="GO:0008061">
    <property type="term" value="F:chitin binding"/>
    <property type="evidence" value="ECO:0007669"/>
    <property type="project" value="UniProtKB-KW"/>
</dbReference>
<dbReference type="AlphaFoldDB" id="A0A7M5UCU2"/>
<evidence type="ECO:0000256" key="7">
    <source>
        <dbReference type="SAM" id="SignalP"/>
    </source>
</evidence>
<evidence type="ECO:0000313" key="9">
    <source>
        <dbReference type="EnsemblMetazoa" id="CLYHEMP009084.11"/>
    </source>
</evidence>
<evidence type="ECO:0000259" key="8">
    <source>
        <dbReference type="PROSITE" id="PS50940"/>
    </source>
</evidence>
<dbReference type="OrthoDB" id="439917at2759"/>
<keyword evidence="5" id="KW-0325">Glycoprotein</keyword>
<dbReference type="InterPro" id="IPR051940">
    <property type="entry name" value="Chitin_bind-dev_reg"/>
</dbReference>
<dbReference type="SMART" id="SM00494">
    <property type="entry name" value="ChtBD2"/>
    <property type="match status" value="3"/>
</dbReference>
<dbReference type="PROSITE" id="PS50940">
    <property type="entry name" value="CHIT_BIND_II"/>
    <property type="match status" value="3"/>
</dbReference>
<keyword evidence="1" id="KW-0147">Chitin-binding</keyword>
<protein>
    <recommendedName>
        <fullName evidence="8">Chitin-binding type-2 domain-containing protein</fullName>
    </recommendedName>
</protein>
<proteinExistence type="predicted"/>
<feature type="domain" description="Chitin-binding type-2" evidence="8">
    <location>
        <begin position="118"/>
        <end position="174"/>
    </location>
</feature>
<accession>A0A7M5UCU2</accession>
<keyword evidence="3" id="KW-0677">Repeat</keyword>
<keyword evidence="2 7" id="KW-0732">Signal</keyword>
<dbReference type="Gene3D" id="3.20.20.80">
    <property type="entry name" value="Glycosidases"/>
    <property type="match status" value="2"/>
</dbReference>
<feature type="region of interest" description="Disordered" evidence="6">
    <location>
        <begin position="326"/>
        <end position="389"/>
    </location>
</feature>
<feature type="domain" description="Chitin-binding type-2" evidence="8">
    <location>
        <begin position="391"/>
        <end position="447"/>
    </location>
</feature>
<evidence type="ECO:0000256" key="1">
    <source>
        <dbReference type="ARBA" id="ARBA00022669"/>
    </source>
</evidence>
<feature type="compositionally biased region" description="Low complexity" evidence="6">
    <location>
        <begin position="327"/>
        <end position="383"/>
    </location>
</feature>
<dbReference type="GO" id="GO:0005576">
    <property type="term" value="C:extracellular region"/>
    <property type="evidence" value="ECO:0007669"/>
    <property type="project" value="InterPro"/>
</dbReference>
<dbReference type="Pfam" id="PF01607">
    <property type="entry name" value="CBM_14"/>
    <property type="match status" value="1"/>
</dbReference>
<evidence type="ECO:0000256" key="3">
    <source>
        <dbReference type="ARBA" id="ARBA00022737"/>
    </source>
</evidence>
<evidence type="ECO:0000313" key="10">
    <source>
        <dbReference type="Proteomes" id="UP000594262"/>
    </source>
</evidence>
<organism evidence="9 10">
    <name type="scientific">Clytia hemisphaerica</name>
    <dbReference type="NCBI Taxonomy" id="252671"/>
    <lineage>
        <taxon>Eukaryota</taxon>
        <taxon>Metazoa</taxon>
        <taxon>Cnidaria</taxon>
        <taxon>Hydrozoa</taxon>
        <taxon>Hydroidolina</taxon>
        <taxon>Leptothecata</taxon>
        <taxon>Obeliida</taxon>
        <taxon>Clytiidae</taxon>
        <taxon>Clytia</taxon>
    </lineage>
</organism>
<dbReference type="Proteomes" id="UP000594262">
    <property type="component" value="Unplaced"/>
</dbReference>
<dbReference type="PANTHER" id="PTHR23301">
    <property type="entry name" value="CHITIN BINDING PERITROPHIN-A"/>
    <property type="match status" value="1"/>
</dbReference>
<feature type="region of interest" description="Disordered" evidence="6">
    <location>
        <begin position="445"/>
        <end position="464"/>
    </location>
</feature>
<dbReference type="EnsemblMetazoa" id="CLYHEMT009084.11">
    <property type="protein sequence ID" value="CLYHEMP009084.11"/>
    <property type="gene ID" value="CLYHEMG009084"/>
</dbReference>
<dbReference type="PANTHER" id="PTHR23301:SF0">
    <property type="entry name" value="CHITIN-BINDING TYPE-2 DOMAIN-CONTAINING PROTEIN-RELATED"/>
    <property type="match status" value="1"/>
</dbReference>
<keyword evidence="10" id="KW-1185">Reference proteome</keyword>
<evidence type="ECO:0000256" key="6">
    <source>
        <dbReference type="SAM" id="MobiDB-lite"/>
    </source>
</evidence>
<reference evidence="9" key="1">
    <citation type="submission" date="2021-01" db="UniProtKB">
        <authorList>
            <consortium name="EnsemblMetazoa"/>
        </authorList>
    </citation>
    <scope>IDENTIFICATION</scope>
</reference>
<sequence>MKHLASFLLATGLALTVGAPTKYSTTPFQTQPTRAPHACQANDLCTKAGVYVYDKDDRYFFVCADVNLNSGCQKCPSDDTKYSLKCEACLPRADVNDPNLQCPPKDNNKGGADNCAPKDFCKDRMDGKHAAPGDNTKFFSCSHYQSTPCQPCPGGLVFDEACQSCKRESEVCLNPPTQAPTKTKTTTTTKAPTTQAAPTTTTTTEEPTTQAAPTTTTQAPTTTTEAPTTTTTEAPSTQAAPTTTTTTEAPTTTTVAPTQAKQPCPPSPDFCADKPNRMFANPYDETVFFHCENKKASLCQPCPGGLKFYEICQNCLFPGSDTSKCGKATTTQAAPKTTQPAPETTQAAPKTTQPAPETTQAAPKTTQPAPETTQAAPKTTQPTSAPVCPPENFCNDKQDGKYANPKNPQQFFACTGKVPSVCTMCQGGLVYKSECNQCLFPQDTCPAKPTPTQANPATTTQSSG</sequence>
<dbReference type="InterPro" id="IPR036508">
    <property type="entry name" value="Chitin-bd_dom_sf"/>
</dbReference>
<evidence type="ECO:0000256" key="4">
    <source>
        <dbReference type="ARBA" id="ARBA00023157"/>
    </source>
</evidence>
<keyword evidence="4" id="KW-1015">Disulfide bond</keyword>
<dbReference type="InterPro" id="IPR002557">
    <property type="entry name" value="Chitin-bd_dom"/>
</dbReference>
<feature type="domain" description="Chitin-binding type-2" evidence="8">
    <location>
        <begin position="268"/>
        <end position="327"/>
    </location>
</feature>
<feature type="region of interest" description="Disordered" evidence="6">
    <location>
        <begin position="173"/>
        <end position="269"/>
    </location>
</feature>
<feature type="signal peptide" evidence="7">
    <location>
        <begin position="1"/>
        <end position="18"/>
    </location>
</feature>
<evidence type="ECO:0000256" key="5">
    <source>
        <dbReference type="ARBA" id="ARBA00023180"/>
    </source>
</evidence>
<feature type="compositionally biased region" description="Low complexity" evidence="6">
    <location>
        <begin position="446"/>
        <end position="464"/>
    </location>
</feature>